<evidence type="ECO:0000256" key="2">
    <source>
        <dbReference type="ARBA" id="ARBA00023015"/>
    </source>
</evidence>
<keyword evidence="9" id="KW-1185">Reference proteome</keyword>
<dbReference type="EMBL" id="JAAARO010000003">
    <property type="protein sequence ID" value="KAF5750395.1"/>
    <property type="molecule type" value="Genomic_DNA"/>
</dbReference>
<dbReference type="PANTHER" id="PTHR31072">
    <property type="entry name" value="TRANSCRIPTION FACTOR TCP4-RELATED"/>
    <property type="match status" value="1"/>
</dbReference>
<accession>A0A7J7DVK7</accession>
<name>A0A7J7DVK7_TRIWF</name>
<organism evidence="8 9">
    <name type="scientific">Tripterygium wilfordii</name>
    <name type="common">Thunder God vine</name>
    <dbReference type="NCBI Taxonomy" id="458696"/>
    <lineage>
        <taxon>Eukaryota</taxon>
        <taxon>Viridiplantae</taxon>
        <taxon>Streptophyta</taxon>
        <taxon>Embryophyta</taxon>
        <taxon>Tracheophyta</taxon>
        <taxon>Spermatophyta</taxon>
        <taxon>Magnoliopsida</taxon>
        <taxon>eudicotyledons</taxon>
        <taxon>Gunneridae</taxon>
        <taxon>Pentapetalae</taxon>
        <taxon>rosids</taxon>
        <taxon>fabids</taxon>
        <taxon>Celastrales</taxon>
        <taxon>Celastraceae</taxon>
        <taxon>Tripterygium</taxon>
    </lineage>
</organism>
<keyword evidence="3" id="KW-0238">DNA-binding</keyword>
<feature type="compositionally biased region" description="Polar residues" evidence="6">
    <location>
        <begin position="1"/>
        <end position="12"/>
    </location>
</feature>
<dbReference type="InterPro" id="IPR005333">
    <property type="entry name" value="Transcription_factor_TCP"/>
</dbReference>
<dbReference type="Proteomes" id="UP000593562">
    <property type="component" value="Unassembled WGS sequence"/>
</dbReference>
<dbReference type="InParanoid" id="A0A7J7DVK7"/>
<feature type="region of interest" description="Disordered" evidence="6">
    <location>
        <begin position="1"/>
        <end position="33"/>
    </location>
</feature>
<dbReference type="GO" id="GO:0003700">
    <property type="term" value="F:DNA-binding transcription factor activity"/>
    <property type="evidence" value="ECO:0007669"/>
    <property type="project" value="InterPro"/>
</dbReference>
<proteinExistence type="predicted"/>
<protein>
    <submittedName>
        <fullName evidence="8">Transcription factor TCP11</fullName>
    </submittedName>
</protein>
<feature type="compositionally biased region" description="Basic residues" evidence="6">
    <location>
        <begin position="22"/>
        <end position="33"/>
    </location>
</feature>
<evidence type="ECO:0000256" key="4">
    <source>
        <dbReference type="ARBA" id="ARBA00023163"/>
    </source>
</evidence>
<dbReference type="GO" id="GO:0043565">
    <property type="term" value="F:sequence-specific DNA binding"/>
    <property type="evidence" value="ECO:0007669"/>
    <property type="project" value="TreeGrafter"/>
</dbReference>
<dbReference type="PANTHER" id="PTHR31072:SF91">
    <property type="entry name" value="TRANSCRIPTION FACTOR TCP6"/>
    <property type="match status" value="1"/>
</dbReference>
<comment type="caution">
    <text evidence="8">The sequence shown here is derived from an EMBL/GenBank/DDBJ whole genome shotgun (WGS) entry which is preliminary data.</text>
</comment>
<keyword evidence="2" id="KW-0805">Transcription regulation</keyword>
<dbReference type="FunCoup" id="A0A7J7DVK7">
    <property type="interactions" value="2"/>
</dbReference>
<dbReference type="OrthoDB" id="1911901at2759"/>
<dbReference type="AlphaFoldDB" id="A0A7J7DVK7"/>
<evidence type="ECO:0000259" key="7">
    <source>
        <dbReference type="PROSITE" id="PS51369"/>
    </source>
</evidence>
<feature type="region of interest" description="Disordered" evidence="6">
    <location>
        <begin position="73"/>
        <end position="110"/>
    </location>
</feature>
<reference evidence="8 9" key="1">
    <citation type="journal article" date="2020" name="Nat. Commun.">
        <title>Genome of Tripterygium wilfordii and identification of cytochrome P450 involved in triptolide biosynthesis.</title>
        <authorList>
            <person name="Tu L."/>
            <person name="Su P."/>
            <person name="Zhang Z."/>
            <person name="Gao L."/>
            <person name="Wang J."/>
            <person name="Hu T."/>
            <person name="Zhou J."/>
            <person name="Zhang Y."/>
            <person name="Zhao Y."/>
            <person name="Liu Y."/>
            <person name="Song Y."/>
            <person name="Tong Y."/>
            <person name="Lu Y."/>
            <person name="Yang J."/>
            <person name="Xu C."/>
            <person name="Jia M."/>
            <person name="Peters R.J."/>
            <person name="Huang L."/>
            <person name="Gao W."/>
        </authorList>
    </citation>
    <scope>NUCLEOTIDE SEQUENCE [LARGE SCALE GENOMIC DNA]</scope>
    <source>
        <strain evidence="9">cv. XIE 37</strain>
        <tissue evidence="8">Leaf</tissue>
    </source>
</reference>
<evidence type="ECO:0000313" key="9">
    <source>
        <dbReference type="Proteomes" id="UP000593562"/>
    </source>
</evidence>
<evidence type="ECO:0000256" key="6">
    <source>
        <dbReference type="SAM" id="MobiDB-lite"/>
    </source>
</evidence>
<evidence type="ECO:0000256" key="5">
    <source>
        <dbReference type="ARBA" id="ARBA00023242"/>
    </source>
</evidence>
<feature type="domain" description="TCP" evidence="7">
    <location>
        <begin position="19"/>
        <end position="73"/>
    </location>
</feature>
<gene>
    <name evidence="8" type="ORF">HS088_TW03G00731</name>
</gene>
<dbReference type="InterPro" id="IPR017887">
    <property type="entry name" value="TF_TCP_subgr"/>
</dbReference>
<feature type="region of interest" description="Disordered" evidence="6">
    <location>
        <begin position="135"/>
        <end position="158"/>
    </location>
</feature>
<dbReference type="GO" id="GO:0005634">
    <property type="term" value="C:nucleus"/>
    <property type="evidence" value="ECO:0007669"/>
    <property type="project" value="UniProtKB-SubCell"/>
</dbReference>
<dbReference type="PROSITE" id="PS51369">
    <property type="entry name" value="TCP"/>
    <property type="match status" value="1"/>
</dbReference>
<keyword evidence="5" id="KW-0539">Nucleus</keyword>
<comment type="subcellular location">
    <subcellularLocation>
        <location evidence="1">Nucleus</location>
    </subcellularLocation>
</comment>
<dbReference type="Pfam" id="PF03634">
    <property type="entry name" value="TCP"/>
    <property type="match status" value="1"/>
</dbReference>
<evidence type="ECO:0000313" key="8">
    <source>
        <dbReference type="EMBL" id="KAF5750395.1"/>
    </source>
</evidence>
<evidence type="ECO:0000256" key="3">
    <source>
        <dbReference type="ARBA" id="ARBA00023125"/>
    </source>
</evidence>
<evidence type="ECO:0000256" key="1">
    <source>
        <dbReference type="ARBA" id="ARBA00004123"/>
    </source>
</evidence>
<keyword evidence="4" id="KW-0804">Transcription</keyword>
<sequence length="158" mass="17364">MDSQSQPNTQSIVARKPSSKDRHSKVNGRGRRIRMPALTAARIFQLTRELGHRSDGETIEWLLHQVEPSLITATGSGIAPSTADSSNDGPVPLSSVPPATSSQAQPGMYEVAPPSCRLNLGIEYRNMPFTQLLLQPETEASEERQQEEEVTDNHPHEV</sequence>